<proteinExistence type="predicted"/>
<keyword evidence="1" id="KW-0479">Metal-binding</keyword>
<gene>
    <name evidence="3" type="ORF">PSYICH_LOCUS9491</name>
</gene>
<dbReference type="InterPro" id="IPR001878">
    <property type="entry name" value="Znf_CCHC"/>
</dbReference>
<dbReference type="GO" id="GO:0008270">
    <property type="term" value="F:zinc ion binding"/>
    <property type="evidence" value="ECO:0007669"/>
    <property type="project" value="UniProtKB-KW"/>
</dbReference>
<dbReference type="SUPFAM" id="SSF57756">
    <property type="entry name" value="Retrovirus zinc finger-like domains"/>
    <property type="match status" value="1"/>
</dbReference>
<accession>A0A9P0CWY3</accession>
<dbReference type="EMBL" id="OV651815">
    <property type="protein sequence ID" value="CAH1107715.1"/>
    <property type="molecule type" value="Genomic_DNA"/>
</dbReference>
<protein>
    <recommendedName>
        <fullName evidence="2">CCHC-type domain-containing protein</fullName>
    </recommendedName>
</protein>
<keyword evidence="1" id="KW-0862">Zinc</keyword>
<keyword evidence="1" id="KW-0863">Zinc-finger</keyword>
<evidence type="ECO:0000313" key="3">
    <source>
        <dbReference type="EMBL" id="CAH1107715.1"/>
    </source>
</evidence>
<dbReference type="OrthoDB" id="6748443at2759"/>
<sequence length="235" mass="26793">MYKPPDNKKTWGQIVQTLPARTRRNTTTSGIGLKKLRKPKQEALLVRMEGKSYGDILRTMRQTVDPANIGVNVRDIKKTRNGELLLTVEEGSKKVEELKREIEEKNPQMTTSVLISKKVLHIRDLDEVTTEDEIRKAICEVTSAKPESFEIKALRPANRNKQNVTVIISEGDAYQLLTAGKIKIGWPNCRVIEREREKKCYRCWGHGHVKAQCKGPDRERNCMKCGKEGHKAAEC</sequence>
<name>A0A9P0CWY3_9CUCU</name>
<dbReference type="Gene3D" id="4.10.60.10">
    <property type="entry name" value="Zinc finger, CCHC-type"/>
    <property type="match status" value="1"/>
</dbReference>
<reference evidence="3" key="1">
    <citation type="submission" date="2022-01" db="EMBL/GenBank/DDBJ databases">
        <authorList>
            <person name="King R."/>
        </authorList>
    </citation>
    <scope>NUCLEOTIDE SEQUENCE</scope>
</reference>
<feature type="domain" description="CCHC-type" evidence="2">
    <location>
        <begin position="222"/>
        <end position="235"/>
    </location>
</feature>
<evidence type="ECO:0000256" key="1">
    <source>
        <dbReference type="PROSITE-ProRule" id="PRU00047"/>
    </source>
</evidence>
<dbReference type="GO" id="GO:0003676">
    <property type="term" value="F:nucleic acid binding"/>
    <property type="evidence" value="ECO:0007669"/>
    <property type="project" value="InterPro"/>
</dbReference>
<organism evidence="3 4">
    <name type="scientific">Psylliodes chrysocephalus</name>
    <dbReference type="NCBI Taxonomy" id="3402493"/>
    <lineage>
        <taxon>Eukaryota</taxon>
        <taxon>Metazoa</taxon>
        <taxon>Ecdysozoa</taxon>
        <taxon>Arthropoda</taxon>
        <taxon>Hexapoda</taxon>
        <taxon>Insecta</taxon>
        <taxon>Pterygota</taxon>
        <taxon>Neoptera</taxon>
        <taxon>Endopterygota</taxon>
        <taxon>Coleoptera</taxon>
        <taxon>Polyphaga</taxon>
        <taxon>Cucujiformia</taxon>
        <taxon>Chrysomeloidea</taxon>
        <taxon>Chrysomelidae</taxon>
        <taxon>Galerucinae</taxon>
        <taxon>Alticini</taxon>
        <taxon>Psylliodes</taxon>
    </lineage>
</organism>
<dbReference type="InterPro" id="IPR036875">
    <property type="entry name" value="Znf_CCHC_sf"/>
</dbReference>
<evidence type="ECO:0000259" key="2">
    <source>
        <dbReference type="PROSITE" id="PS50158"/>
    </source>
</evidence>
<keyword evidence="4" id="KW-1185">Reference proteome</keyword>
<dbReference type="Proteomes" id="UP001153636">
    <property type="component" value="Chromosome 3"/>
</dbReference>
<dbReference type="PROSITE" id="PS50158">
    <property type="entry name" value="ZF_CCHC"/>
    <property type="match status" value="1"/>
</dbReference>
<evidence type="ECO:0000313" key="4">
    <source>
        <dbReference type="Proteomes" id="UP001153636"/>
    </source>
</evidence>
<dbReference type="AlphaFoldDB" id="A0A9P0CWY3"/>